<dbReference type="InterPro" id="IPR011990">
    <property type="entry name" value="TPR-like_helical_dom_sf"/>
</dbReference>
<evidence type="ECO:0000313" key="1">
    <source>
        <dbReference type="EMBL" id="SDR05722.1"/>
    </source>
</evidence>
<dbReference type="Gene3D" id="1.10.260.40">
    <property type="entry name" value="lambda repressor-like DNA-binding domains"/>
    <property type="match status" value="1"/>
</dbReference>
<dbReference type="InterPro" id="IPR010982">
    <property type="entry name" value="Lambda_DNA-bd_dom_sf"/>
</dbReference>
<dbReference type="STRING" id="35622.SAMN04489764_3247"/>
<evidence type="ECO:0000313" key="2">
    <source>
        <dbReference type="Proteomes" id="UP000217103"/>
    </source>
</evidence>
<dbReference type="InterPro" id="IPR001387">
    <property type="entry name" value="Cro/C1-type_HTH"/>
</dbReference>
<reference evidence="1 2" key="1">
    <citation type="submission" date="2016-10" db="EMBL/GenBank/DDBJ databases">
        <authorList>
            <person name="de Groot N.N."/>
        </authorList>
    </citation>
    <scope>NUCLEOTIDE SEQUENCE [LARGE SCALE GENOMIC DNA]</scope>
    <source>
        <strain evidence="1 2">DSM 43794</strain>
    </source>
</reference>
<dbReference type="CDD" id="cd00093">
    <property type="entry name" value="HTH_XRE"/>
    <property type="match status" value="1"/>
</dbReference>
<dbReference type="GO" id="GO:0003677">
    <property type="term" value="F:DNA binding"/>
    <property type="evidence" value="ECO:0007669"/>
    <property type="project" value="InterPro"/>
</dbReference>
<dbReference type="EMBL" id="FNKK01000002">
    <property type="protein sequence ID" value="SDR05722.1"/>
    <property type="molecule type" value="Genomic_DNA"/>
</dbReference>
<name>A0A1H1FXP0_9ACTN</name>
<sequence length="405" mass="44801">MHGNTFEPIRIPAWVWDRDETRDILRNRDVAGLFRLAVKYAGASQVRLSAATGIAQGRISQIMRGQRQVTDLEVYQRIATGLGLPDHARMLIGLAPLDITSPTGDHGEEHQEQNEELRIRIETAATIDTTMVAILFTETNNLRLLDRRLGGVVIADKMRAHISQIQRAHRHAIRPGIRARLAHVLSETAALAGWQAIDHCVLSDAWDYHETAISAAREADDPALLAYAQGQQAYVLIDLGRPAEAAELLRHIRHTYDRRVPAHLRTWLAAAHAEAAAVLGDETTTRTALDQAAALLPEGEPDPNLPYVALNAHHLARWRGNCLVRFGDPETIEDLRSALAGMDGTFNRAEAGLRCDLAHALLATGEPEAARPHLHRAEHLATMIKSRRHGRRIAELKRAAAHALR</sequence>
<dbReference type="AlphaFoldDB" id="A0A1H1FXP0"/>
<dbReference type="OrthoDB" id="4522476at2"/>
<dbReference type="Gene3D" id="1.25.40.10">
    <property type="entry name" value="Tetratricopeptide repeat domain"/>
    <property type="match status" value="1"/>
</dbReference>
<keyword evidence="2" id="KW-1185">Reference proteome</keyword>
<gene>
    <name evidence="1" type="ORF">SAMN04489764_3247</name>
</gene>
<accession>A0A1H1FXP0</accession>
<evidence type="ECO:0008006" key="3">
    <source>
        <dbReference type="Google" id="ProtNLM"/>
    </source>
</evidence>
<protein>
    <recommendedName>
        <fullName evidence="3">Helix-turn-helix domain-containing protein</fullName>
    </recommendedName>
</protein>
<dbReference type="Proteomes" id="UP000217103">
    <property type="component" value="Unassembled WGS sequence"/>
</dbReference>
<proteinExistence type="predicted"/>
<dbReference type="SUPFAM" id="SSF47413">
    <property type="entry name" value="lambda repressor-like DNA-binding domains"/>
    <property type="match status" value="1"/>
</dbReference>
<dbReference type="Pfam" id="PF13560">
    <property type="entry name" value="HTH_31"/>
    <property type="match status" value="1"/>
</dbReference>
<organism evidence="1 2">
    <name type="scientific">Thermostaphylospora chromogena</name>
    <dbReference type="NCBI Taxonomy" id="35622"/>
    <lineage>
        <taxon>Bacteria</taxon>
        <taxon>Bacillati</taxon>
        <taxon>Actinomycetota</taxon>
        <taxon>Actinomycetes</taxon>
        <taxon>Streptosporangiales</taxon>
        <taxon>Thermomonosporaceae</taxon>
        <taxon>Thermostaphylospora</taxon>
    </lineage>
</organism>